<sequence>MEYPDTLVCPSCKISETNSLDITKSDITNLEYLNEYKDFKMIGKTKDRRVLLLSGIPIFAASQLGNGKMIKNIRQTYFPNFNNHFDDYIQHIPLVTQLSLSLYGLKDVEGGKKFAEVMVADALSSSLMFCMVMCLKMSAKSERPDHSARNSFPSGHTATAFMGAQLLHNEYGEAYPWLSTGGYAVACLVGMGRILNNRHWVDDVLAGASIGMFSGELGYMLKDLIFKRKFNIEWFPSANLEPGMEYDFSFAYQWSELMNVYSNNDYQNTTALIFGLAYRTNDYFRFGLDTELRRDQFPYDVIRGSLKGYLDKKENPMPFIFKKLSLRAKAEYDFRMYKSLYGAASLGAGMVLPGKSLSLENSSNYLLKTKCVPSLQCSLGTFISITTNLRLSFYANLAYQQNKLDGVGENAKSIGSSFMLTTAFGITCR</sequence>
<evidence type="ECO:0000313" key="2">
    <source>
        <dbReference type="EMBL" id="MFC4665884.1"/>
    </source>
</evidence>
<evidence type="ECO:0000313" key="3">
    <source>
        <dbReference type="Proteomes" id="UP001596020"/>
    </source>
</evidence>
<dbReference type="PANTHER" id="PTHR14969">
    <property type="entry name" value="SPHINGOSINE-1-PHOSPHATE PHOSPHOHYDROLASE"/>
    <property type="match status" value="1"/>
</dbReference>
<dbReference type="Gene3D" id="1.20.144.10">
    <property type="entry name" value="Phosphatidic acid phosphatase type 2/haloperoxidase"/>
    <property type="match status" value="1"/>
</dbReference>
<dbReference type="EMBL" id="JBHSGO010000148">
    <property type="protein sequence ID" value="MFC4665884.1"/>
    <property type="molecule type" value="Genomic_DNA"/>
</dbReference>
<dbReference type="Proteomes" id="UP001596020">
    <property type="component" value="Unassembled WGS sequence"/>
</dbReference>
<evidence type="ECO:0000259" key="1">
    <source>
        <dbReference type="SMART" id="SM00014"/>
    </source>
</evidence>
<dbReference type="InterPro" id="IPR036938">
    <property type="entry name" value="PAP2/HPO_sf"/>
</dbReference>
<keyword evidence="3" id="KW-1185">Reference proteome</keyword>
<reference evidence="3" key="1">
    <citation type="journal article" date="2019" name="Int. J. Syst. Evol. Microbiol.">
        <title>The Global Catalogue of Microorganisms (GCM) 10K type strain sequencing project: providing services to taxonomists for standard genome sequencing and annotation.</title>
        <authorList>
            <consortium name="The Broad Institute Genomics Platform"/>
            <consortium name="The Broad Institute Genome Sequencing Center for Infectious Disease"/>
            <person name="Wu L."/>
            <person name="Ma J."/>
        </authorList>
    </citation>
    <scope>NUCLEOTIDE SEQUENCE [LARGE SCALE GENOMIC DNA]</scope>
    <source>
        <strain evidence="3">CGMCC 4.7357</strain>
    </source>
</reference>
<protein>
    <submittedName>
        <fullName evidence="2">Phosphatase PAP2 family protein</fullName>
    </submittedName>
</protein>
<accession>A0ABV9K747</accession>
<dbReference type="InterPro" id="IPR000326">
    <property type="entry name" value="PAP2/HPO"/>
</dbReference>
<dbReference type="SMART" id="SM00014">
    <property type="entry name" value="acidPPc"/>
    <property type="match status" value="1"/>
</dbReference>
<comment type="caution">
    <text evidence="2">The sequence shown here is derived from an EMBL/GenBank/DDBJ whole genome shotgun (WGS) entry which is preliminary data.</text>
</comment>
<organism evidence="2 3">
    <name type="scientific">Falsiporphyromonas endometrii</name>
    <dbReference type="NCBI Taxonomy" id="1387297"/>
    <lineage>
        <taxon>Bacteria</taxon>
        <taxon>Pseudomonadati</taxon>
        <taxon>Bacteroidota</taxon>
        <taxon>Bacteroidia</taxon>
        <taxon>Bacteroidales</taxon>
        <taxon>Porphyromonadaceae</taxon>
        <taxon>Falsiporphyromonas</taxon>
    </lineage>
</organism>
<feature type="domain" description="Phosphatidic acid phosphatase type 2/haloperoxidase" evidence="1">
    <location>
        <begin position="117"/>
        <end position="219"/>
    </location>
</feature>
<name>A0ABV9K747_9PORP</name>
<dbReference type="SUPFAM" id="SSF48317">
    <property type="entry name" value="Acid phosphatase/Vanadium-dependent haloperoxidase"/>
    <property type="match status" value="1"/>
</dbReference>
<dbReference type="PANTHER" id="PTHR14969:SF13">
    <property type="entry name" value="AT30094P"/>
    <property type="match status" value="1"/>
</dbReference>
<dbReference type="RefSeq" id="WP_380078411.1">
    <property type="nucleotide sequence ID" value="NZ_JBHSGO010000148.1"/>
</dbReference>
<gene>
    <name evidence="2" type="ORF">ACFO3G_04605</name>
</gene>
<dbReference type="Pfam" id="PF01569">
    <property type="entry name" value="PAP2"/>
    <property type="match status" value="1"/>
</dbReference>
<dbReference type="CDD" id="cd03394">
    <property type="entry name" value="PAP2_like_5"/>
    <property type="match status" value="1"/>
</dbReference>
<proteinExistence type="predicted"/>